<sequence length="132" mass="13667">MKSTFPLGRALLGAVMIVGACAALKWAAPEHLSLEWSQRLTGALLGFVVVFYANAIPKSLTALARLRCSPQAEQAARRFAGWSLVLGGLGYMLAMLFAPLASAHLLGGGVLIVALAAALWRCFGAGSAAARG</sequence>
<feature type="transmembrane region" description="Helical" evidence="1">
    <location>
        <begin position="7"/>
        <end position="28"/>
    </location>
</feature>
<keyword evidence="3" id="KW-1185">Reference proteome</keyword>
<feature type="transmembrane region" description="Helical" evidence="1">
    <location>
        <begin position="79"/>
        <end position="98"/>
    </location>
</feature>
<dbReference type="RefSeq" id="WP_193688563.1">
    <property type="nucleotide sequence ID" value="NZ_CP062941.1"/>
</dbReference>
<evidence type="ECO:0000256" key="1">
    <source>
        <dbReference type="SAM" id="Phobius"/>
    </source>
</evidence>
<dbReference type="Proteomes" id="UP000593875">
    <property type="component" value="Chromosome"/>
</dbReference>
<dbReference type="AlphaFoldDB" id="A0A7L9UAY6"/>
<evidence type="ECO:0000313" key="2">
    <source>
        <dbReference type="EMBL" id="QOL51589.1"/>
    </source>
</evidence>
<feature type="transmembrane region" description="Helical" evidence="1">
    <location>
        <begin position="104"/>
        <end position="123"/>
    </location>
</feature>
<reference evidence="2 3" key="1">
    <citation type="submission" date="2020-10" db="EMBL/GenBank/DDBJ databases">
        <title>Genome sequencing of Massilia sp. LPB0304.</title>
        <authorList>
            <person name="Kim J."/>
        </authorList>
    </citation>
    <scope>NUCLEOTIDE SEQUENCE [LARGE SCALE GENOMIC DNA]</scope>
    <source>
        <strain evidence="2 3">LPB0304</strain>
    </source>
</reference>
<organism evidence="2 3">
    <name type="scientific">Massilia litorea</name>
    <dbReference type="NCBI Taxonomy" id="2769491"/>
    <lineage>
        <taxon>Bacteria</taxon>
        <taxon>Pseudomonadati</taxon>
        <taxon>Pseudomonadota</taxon>
        <taxon>Betaproteobacteria</taxon>
        <taxon>Burkholderiales</taxon>
        <taxon>Oxalobacteraceae</taxon>
        <taxon>Telluria group</taxon>
        <taxon>Massilia</taxon>
    </lineage>
</organism>
<name>A0A7L9UAY6_9BURK</name>
<keyword evidence="1" id="KW-0812">Transmembrane</keyword>
<keyword evidence="1" id="KW-0472">Membrane</keyword>
<dbReference type="KEGG" id="mlir:LPB04_10220"/>
<keyword evidence="1" id="KW-1133">Transmembrane helix</keyword>
<accession>A0A7L9UAY6</accession>
<gene>
    <name evidence="2" type="ORF">LPB04_10220</name>
</gene>
<feature type="transmembrane region" description="Helical" evidence="1">
    <location>
        <begin position="40"/>
        <end position="58"/>
    </location>
</feature>
<dbReference type="PROSITE" id="PS51257">
    <property type="entry name" value="PROKAR_LIPOPROTEIN"/>
    <property type="match status" value="1"/>
</dbReference>
<protein>
    <submittedName>
        <fullName evidence="2">Uncharacterized protein</fullName>
    </submittedName>
</protein>
<evidence type="ECO:0000313" key="3">
    <source>
        <dbReference type="Proteomes" id="UP000593875"/>
    </source>
</evidence>
<proteinExistence type="predicted"/>
<dbReference type="EMBL" id="CP062941">
    <property type="protein sequence ID" value="QOL51589.1"/>
    <property type="molecule type" value="Genomic_DNA"/>
</dbReference>